<protein>
    <submittedName>
        <fullName evidence="1">Uncharacterized protein</fullName>
    </submittedName>
</protein>
<organism evidence="1 2">
    <name type="scientific">Priestia megaterium</name>
    <name type="common">Bacillus megaterium</name>
    <dbReference type="NCBI Taxonomy" id="1404"/>
    <lineage>
        <taxon>Bacteria</taxon>
        <taxon>Bacillati</taxon>
        <taxon>Bacillota</taxon>
        <taxon>Bacilli</taxon>
        <taxon>Bacillales</taxon>
        <taxon>Bacillaceae</taxon>
        <taxon>Priestia</taxon>
    </lineage>
</organism>
<gene>
    <name evidence="1" type="ORF">C3744_17855</name>
</gene>
<comment type="caution">
    <text evidence="1">The sequence shown here is derived from an EMBL/GenBank/DDBJ whole genome shotgun (WGS) entry which is preliminary data.</text>
</comment>
<evidence type="ECO:0000313" key="2">
    <source>
        <dbReference type="Proteomes" id="UP000256519"/>
    </source>
</evidence>
<dbReference type="EMBL" id="PQWM01000021">
    <property type="protein sequence ID" value="RDZ12464.1"/>
    <property type="molecule type" value="Genomic_DNA"/>
</dbReference>
<name>A0A3D8WZQ0_PRIMG</name>
<accession>A0A3D8WZQ0</accession>
<proteinExistence type="predicted"/>
<sequence>MDKEQVIEIYPHVLERKGKCSTGKSIECLYNKKLGWVALGYVSPCEFEAQYYIKQRQVAA</sequence>
<dbReference type="AlphaFoldDB" id="A0A3D8WZQ0"/>
<reference evidence="1 2" key="1">
    <citation type="journal article" date="2018" name="Appl. Environ. Microbiol.">
        <title>Antimicrobial susceptibility testing and tentative epidemiological cut-off values of five Bacillus species relevant for use as animal feed additives or for plant protection.</title>
        <authorList>
            <person name="Agerso Y."/>
            <person name="Stuer-Lauridsen B."/>
            <person name="Bjerre K."/>
            <person name="Jensen M.G."/>
            <person name="Johansen E."/>
            <person name="Bennedsen M."/>
            <person name="Brockmann E."/>
            <person name="Nielsen B."/>
        </authorList>
    </citation>
    <scope>NUCLEOTIDE SEQUENCE [LARGE SCALE GENOMIC DNA]</scope>
    <source>
        <strain evidence="1 2">CHCC20162</strain>
    </source>
</reference>
<evidence type="ECO:0000313" key="1">
    <source>
        <dbReference type="EMBL" id="RDZ12464.1"/>
    </source>
</evidence>
<dbReference type="Proteomes" id="UP000256519">
    <property type="component" value="Unassembled WGS sequence"/>
</dbReference>
<dbReference type="RefSeq" id="WP_116075810.1">
    <property type="nucleotide sequence ID" value="NZ_CP187633.1"/>
</dbReference>